<protein>
    <recommendedName>
        <fullName evidence="1">C-type lectin domain-containing protein</fullName>
    </recommendedName>
</protein>
<dbReference type="SMART" id="SM00034">
    <property type="entry name" value="CLECT"/>
    <property type="match status" value="2"/>
</dbReference>
<organism evidence="2 3">
    <name type="scientific">Mesorhabditis spiculigera</name>
    <dbReference type="NCBI Taxonomy" id="96644"/>
    <lineage>
        <taxon>Eukaryota</taxon>
        <taxon>Metazoa</taxon>
        <taxon>Ecdysozoa</taxon>
        <taxon>Nematoda</taxon>
        <taxon>Chromadorea</taxon>
        <taxon>Rhabditida</taxon>
        <taxon>Rhabditina</taxon>
        <taxon>Rhabditomorpha</taxon>
        <taxon>Rhabditoidea</taxon>
        <taxon>Rhabditidae</taxon>
        <taxon>Mesorhabditinae</taxon>
        <taxon>Mesorhabditis</taxon>
    </lineage>
</organism>
<dbReference type="Proteomes" id="UP001177023">
    <property type="component" value="Unassembled WGS sequence"/>
</dbReference>
<proteinExistence type="predicted"/>
<reference evidence="2" key="1">
    <citation type="submission" date="2023-06" db="EMBL/GenBank/DDBJ databases">
        <authorList>
            <person name="Delattre M."/>
        </authorList>
    </citation>
    <scope>NUCLEOTIDE SEQUENCE</scope>
    <source>
        <strain evidence="2">AF72</strain>
    </source>
</reference>
<evidence type="ECO:0000313" key="3">
    <source>
        <dbReference type="Proteomes" id="UP001177023"/>
    </source>
</evidence>
<dbReference type="PANTHER" id="PTHR22803">
    <property type="entry name" value="MANNOSE, PHOSPHOLIPASE, LECTIN RECEPTOR RELATED"/>
    <property type="match status" value="1"/>
</dbReference>
<feature type="domain" description="C-type lectin" evidence="1">
    <location>
        <begin position="345"/>
        <end position="470"/>
    </location>
</feature>
<dbReference type="AlphaFoldDB" id="A0AA36CLV5"/>
<evidence type="ECO:0000313" key="2">
    <source>
        <dbReference type="EMBL" id="CAJ0571214.1"/>
    </source>
</evidence>
<feature type="non-terminal residue" evidence="2">
    <location>
        <position position="488"/>
    </location>
</feature>
<accession>A0AA36CLV5</accession>
<feature type="domain" description="C-type lectin" evidence="1">
    <location>
        <begin position="114"/>
        <end position="213"/>
    </location>
</feature>
<dbReference type="InterPro" id="IPR016186">
    <property type="entry name" value="C-type_lectin-like/link_sf"/>
</dbReference>
<dbReference type="PROSITE" id="PS50041">
    <property type="entry name" value="C_TYPE_LECTIN_2"/>
    <property type="match status" value="2"/>
</dbReference>
<dbReference type="InterPro" id="IPR001304">
    <property type="entry name" value="C-type_lectin-like"/>
</dbReference>
<dbReference type="SUPFAM" id="SSF56436">
    <property type="entry name" value="C-type lectin-like"/>
    <property type="match status" value="4"/>
</dbReference>
<dbReference type="Gene3D" id="3.10.100.10">
    <property type="entry name" value="Mannose-Binding Protein A, subunit A"/>
    <property type="match status" value="3"/>
</dbReference>
<dbReference type="EMBL" id="CATQJA010002547">
    <property type="protein sequence ID" value="CAJ0571214.1"/>
    <property type="molecule type" value="Genomic_DNA"/>
</dbReference>
<comment type="caution">
    <text evidence="2">The sequence shown here is derived from an EMBL/GenBank/DDBJ whole genome shotgun (WGS) entry which is preliminary data.</text>
</comment>
<gene>
    <name evidence="2" type="ORF">MSPICULIGERA_LOCUS9633</name>
</gene>
<keyword evidence="3" id="KW-1185">Reference proteome</keyword>
<name>A0AA36CLV5_9BILA</name>
<evidence type="ECO:0000259" key="1">
    <source>
        <dbReference type="PROSITE" id="PS50041"/>
    </source>
</evidence>
<sequence length="488" mass="54708">MVHCKNFVQAGASIHNAFDNVALVDQALRKAQGQVHVWLGGYWNGRTVEWYDNSTAVYTNLADKNMDPGYLLLRKTDEKWVTLEGGEHAVACMGQDQDPPCDDEWLYSTKLKSCYKRIGNFSGITWQQARAECQAFGAELTSIHSDEENRIVVELADTYLDIQLNYANWTTAATWIGGYRTGPKATDFAWTDGSKFDYTHWAYTEPDNKDGQQPHVHVSDNQNGLGLTEAINQCKNFAQLGASVHNAFDNMVLVDQALKKIGDPTATVWLGGYWNGTAIQWDDNSAPEYNNLIDKKANSGYLVLRLSDGKWDIVQTGSYAVSCIGQDQAAPCDDEWLYSAKLKSCYKLIGNFSGFTWYEAHLRCMSLGGQLTSIHSDEENRIVVELADTYLGLNFDLNNLTTASTWVGAYRDGPGLSDFAWTDGTAFDYANWAATQPDNMDGRQPRVHIYTTHHIEYGPNDSKYLHKWDDIYIDSRGNNAICKKAATF</sequence>
<dbReference type="InterPro" id="IPR016187">
    <property type="entry name" value="CTDL_fold"/>
</dbReference>
<dbReference type="Pfam" id="PF00059">
    <property type="entry name" value="Lectin_C"/>
    <property type="match status" value="2"/>
</dbReference>
<dbReference type="InterPro" id="IPR050111">
    <property type="entry name" value="C-type_lectin/snaclec_domain"/>
</dbReference>